<feature type="domain" description="WW" evidence="2">
    <location>
        <begin position="147"/>
        <end position="180"/>
    </location>
</feature>
<sequence>MTHDENKKKRKSKSAKSEEPANAAVEPAKEHRNEAKEDRKEAKEGRKKDVKTVHKGVSSWASKFKTSLALQALKDEDSDGATPSPPSSVDGEDEDDEFDIEMMKESDFNDQISSAELKEVHDYAKYLGMDPINDKKFLWIAVEAMTAKLPENWKEFFTADGQSYFYNDSQKKTQWEHPMDDYYRKMFQKLKHGQDVSNGGVFKENINPDVQRSSLPTLATSGNNKKQLKTRPIEVEKNKEDRLNMLMKRCNVLQKAQQMSEDAERRNLQGEAEKLLYRHRDSSVPISPRNPPSDMVNPQDAFSRRRQITSAKKSQVREILKSVREESHIPLALNRRSLASDREFEKALPHSPRVPNNPEGIKELEQRRLRELQEQLPPKQESWAQVPKNPRHAAKSLAPLEGRTPRDLAGVPKMEQFIHEHPHKPSGLLQPIDA</sequence>
<proteinExistence type="predicted"/>
<dbReference type="Gene3D" id="3.30.1470.10">
    <property type="entry name" value="Photosystem I PsaD, reaction center subunit II"/>
    <property type="match status" value="1"/>
</dbReference>
<protein>
    <recommendedName>
        <fullName evidence="2">WW domain-containing protein</fullName>
    </recommendedName>
</protein>
<feature type="region of interest" description="Disordered" evidence="1">
    <location>
        <begin position="1"/>
        <end position="57"/>
    </location>
</feature>
<dbReference type="InterPro" id="IPR053233">
    <property type="entry name" value="ABRA-related"/>
</dbReference>
<dbReference type="PANTHER" id="PTHR21715:SF0">
    <property type="entry name" value="RH04127P"/>
    <property type="match status" value="1"/>
</dbReference>
<evidence type="ECO:0000313" key="3">
    <source>
        <dbReference type="EMBL" id="CAE2260516.1"/>
    </source>
</evidence>
<dbReference type="CDD" id="cd00201">
    <property type="entry name" value="WW"/>
    <property type="match status" value="1"/>
</dbReference>
<accession>A0A7S4JDV5</accession>
<feature type="compositionally biased region" description="Basic and acidic residues" evidence="1">
    <location>
        <begin position="27"/>
        <end position="52"/>
    </location>
</feature>
<dbReference type="SUPFAM" id="SSF51045">
    <property type="entry name" value="WW domain"/>
    <property type="match status" value="1"/>
</dbReference>
<dbReference type="InterPro" id="IPR001202">
    <property type="entry name" value="WW_dom"/>
</dbReference>
<dbReference type="EMBL" id="HBKN01006198">
    <property type="protein sequence ID" value="CAE2260516.1"/>
    <property type="molecule type" value="Transcribed_RNA"/>
</dbReference>
<dbReference type="Pfam" id="PF00397">
    <property type="entry name" value="WW"/>
    <property type="match status" value="1"/>
</dbReference>
<dbReference type="AlphaFoldDB" id="A0A7S4JDV5"/>
<evidence type="ECO:0000256" key="1">
    <source>
        <dbReference type="SAM" id="MobiDB-lite"/>
    </source>
</evidence>
<dbReference type="PROSITE" id="PS50020">
    <property type="entry name" value="WW_DOMAIN_2"/>
    <property type="match status" value="1"/>
</dbReference>
<feature type="region of interest" description="Disordered" evidence="1">
    <location>
        <begin position="71"/>
        <end position="94"/>
    </location>
</feature>
<reference evidence="3" key="1">
    <citation type="submission" date="2021-01" db="EMBL/GenBank/DDBJ databases">
        <authorList>
            <person name="Corre E."/>
            <person name="Pelletier E."/>
            <person name="Niang G."/>
            <person name="Scheremetjew M."/>
            <person name="Finn R."/>
            <person name="Kale V."/>
            <person name="Holt S."/>
            <person name="Cochrane G."/>
            <person name="Meng A."/>
            <person name="Brown T."/>
            <person name="Cohen L."/>
        </authorList>
    </citation>
    <scope>NUCLEOTIDE SEQUENCE</scope>
    <source>
        <strain evidence="3">CCMP 2712</strain>
    </source>
</reference>
<dbReference type="PROSITE" id="PS01159">
    <property type="entry name" value="WW_DOMAIN_1"/>
    <property type="match status" value="1"/>
</dbReference>
<dbReference type="InterPro" id="IPR036020">
    <property type="entry name" value="WW_dom_sf"/>
</dbReference>
<feature type="region of interest" description="Disordered" evidence="1">
    <location>
        <begin position="376"/>
        <end position="412"/>
    </location>
</feature>
<name>A0A7S4JDV5_GUITH</name>
<dbReference type="SMART" id="SM00456">
    <property type="entry name" value="WW"/>
    <property type="match status" value="1"/>
</dbReference>
<gene>
    <name evidence="3" type="ORF">GTHE00462_LOCUS4945</name>
</gene>
<evidence type="ECO:0000259" key="2">
    <source>
        <dbReference type="PROSITE" id="PS50020"/>
    </source>
</evidence>
<dbReference type="PANTHER" id="PTHR21715">
    <property type="entry name" value="RH04127P"/>
    <property type="match status" value="1"/>
</dbReference>
<organism evidence="3">
    <name type="scientific">Guillardia theta</name>
    <name type="common">Cryptophyte</name>
    <name type="synonym">Cryptomonas phi</name>
    <dbReference type="NCBI Taxonomy" id="55529"/>
    <lineage>
        <taxon>Eukaryota</taxon>
        <taxon>Cryptophyceae</taxon>
        <taxon>Pyrenomonadales</taxon>
        <taxon>Geminigeraceae</taxon>
        <taxon>Guillardia</taxon>
    </lineage>
</organism>